<reference evidence="3 4" key="1">
    <citation type="journal article" date="2017" name="Antonie Van Leeuwenhoek">
        <title>Rhizobium rhizosphaerae sp. nov., a novel species isolated from rice rhizosphere.</title>
        <authorList>
            <person name="Zhao J.J."/>
            <person name="Zhang J."/>
            <person name="Zhang R.J."/>
            <person name="Zhang C.W."/>
            <person name="Yin H.Q."/>
            <person name="Zhang X.X."/>
        </authorList>
    </citation>
    <scope>NUCLEOTIDE SEQUENCE [LARGE SCALE GENOMIC DNA]</scope>
    <source>
        <strain evidence="3 4">RD15</strain>
    </source>
</reference>
<evidence type="ECO:0000256" key="1">
    <source>
        <dbReference type="SAM" id="Phobius"/>
    </source>
</evidence>
<proteinExistence type="predicted"/>
<evidence type="ECO:0000313" key="3">
    <source>
        <dbReference type="EMBL" id="OQP88170.1"/>
    </source>
</evidence>
<dbReference type="Gene3D" id="3.60.10.10">
    <property type="entry name" value="Endonuclease/exonuclease/phosphatase"/>
    <property type="match status" value="1"/>
</dbReference>
<gene>
    <name evidence="3" type="ORF">BTR14_01520</name>
</gene>
<feature type="domain" description="Endonuclease/exonuclease/phosphatase" evidence="2">
    <location>
        <begin position="100"/>
        <end position="298"/>
    </location>
</feature>
<dbReference type="EMBL" id="MSPX01000001">
    <property type="protein sequence ID" value="OQP88170.1"/>
    <property type="molecule type" value="Genomic_DNA"/>
</dbReference>
<comment type="caution">
    <text evidence="3">The sequence shown here is derived from an EMBL/GenBank/DDBJ whole genome shotgun (WGS) entry which is preliminary data.</text>
</comment>
<keyword evidence="1" id="KW-1133">Transmembrane helix</keyword>
<accession>A0ABX3PJ06</accession>
<evidence type="ECO:0000313" key="4">
    <source>
        <dbReference type="Proteomes" id="UP000192652"/>
    </source>
</evidence>
<dbReference type="RefSeq" id="WP_081173168.1">
    <property type="nucleotide sequence ID" value="NZ_MSPX01000001.1"/>
</dbReference>
<protein>
    <recommendedName>
        <fullName evidence="2">Endonuclease/exonuclease/phosphatase domain-containing protein</fullName>
    </recommendedName>
</protein>
<dbReference type="SUPFAM" id="SSF56219">
    <property type="entry name" value="DNase I-like"/>
    <property type="match status" value="1"/>
</dbReference>
<feature type="transmembrane region" description="Helical" evidence="1">
    <location>
        <begin position="7"/>
        <end position="26"/>
    </location>
</feature>
<feature type="transmembrane region" description="Helical" evidence="1">
    <location>
        <begin position="32"/>
        <end position="55"/>
    </location>
</feature>
<evidence type="ECO:0000259" key="2">
    <source>
        <dbReference type="Pfam" id="PF03372"/>
    </source>
</evidence>
<feature type="transmembrane region" description="Helical" evidence="1">
    <location>
        <begin position="62"/>
        <end position="78"/>
    </location>
</feature>
<name>A0ABX3PJ06_9HYPH</name>
<dbReference type="Proteomes" id="UP000192652">
    <property type="component" value="Unassembled WGS sequence"/>
</dbReference>
<keyword evidence="4" id="KW-1185">Reference proteome</keyword>
<sequence length="316" mass="34882">MRKTLVIIINTLAAQAIFLCALRYVTEFFVLAFINSLATHILIAVAIMLVVALLIRRQTASVFLLVISLTMAGHTILVKQAHAIRSAAQEAQAPPALRVMSFNMLAENFGNSERIAQMIIRSGVDIAIVPEGSPLIFHLPALQKTYPYRFGCGEGTPTCDLLVFSRLPVKNMTTGSLSDLRRDRLMVATVDVQGVAVRVVAVHLSKPYFDDYHRNELYMLKAVLGNDPGPMFVAGDFNSGSIPPDMQRFLTQMNLRTAPDGEPGTWPVQLAPYGLGIAIDHIYSRPPLVPQRVQRLPEDFGSNHYGLTADFILRKP</sequence>
<organism evidence="3 4">
    <name type="scientific">Xaviernesmea rhizosphaerae</name>
    <dbReference type="NCBI Taxonomy" id="1672749"/>
    <lineage>
        <taxon>Bacteria</taxon>
        <taxon>Pseudomonadati</taxon>
        <taxon>Pseudomonadota</taxon>
        <taxon>Alphaproteobacteria</taxon>
        <taxon>Hyphomicrobiales</taxon>
        <taxon>Rhizobiaceae</taxon>
        <taxon>Rhizobium/Agrobacterium group</taxon>
        <taxon>Xaviernesmea</taxon>
    </lineage>
</organism>
<dbReference type="InterPro" id="IPR005135">
    <property type="entry name" value="Endo/exonuclease/phosphatase"/>
</dbReference>
<dbReference type="InterPro" id="IPR036691">
    <property type="entry name" value="Endo/exonu/phosph_ase_sf"/>
</dbReference>
<dbReference type="Pfam" id="PF03372">
    <property type="entry name" value="Exo_endo_phos"/>
    <property type="match status" value="1"/>
</dbReference>
<keyword evidence="1" id="KW-0812">Transmembrane</keyword>
<keyword evidence="1" id="KW-0472">Membrane</keyword>